<feature type="chain" id="PRO_5042088067" description="Secreted protein" evidence="2">
    <location>
        <begin position="26"/>
        <end position="144"/>
    </location>
</feature>
<evidence type="ECO:0000256" key="1">
    <source>
        <dbReference type="SAM" id="MobiDB-lite"/>
    </source>
</evidence>
<dbReference type="AlphaFoldDB" id="A0AAD7WD82"/>
<name>A0AAD7WD82_9TELE</name>
<dbReference type="EMBL" id="JAINUG010000154">
    <property type="protein sequence ID" value="KAJ8391679.1"/>
    <property type="molecule type" value="Genomic_DNA"/>
</dbReference>
<evidence type="ECO:0000313" key="4">
    <source>
        <dbReference type="Proteomes" id="UP001221898"/>
    </source>
</evidence>
<gene>
    <name evidence="3" type="ORF">AAFF_G00086290</name>
</gene>
<reference evidence="3" key="1">
    <citation type="journal article" date="2023" name="Science">
        <title>Genome structures resolve the early diversification of teleost fishes.</title>
        <authorList>
            <person name="Parey E."/>
            <person name="Louis A."/>
            <person name="Montfort J."/>
            <person name="Bouchez O."/>
            <person name="Roques C."/>
            <person name="Iampietro C."/>
            <person name="Lluch J."/>
            <person name="Castinel A."/>
            <person name="Donnadieu C."/>
            <person name="Desvignes T."/>
            <person name="Floi Bucao C."/>
            <person name="Jouanno E."/>
            <person name="Wen M."/>
            <person name="Mejri S."/>
            <person name="Dirks R."/>
            <person name="Jansen H."/>
            <person name="Henkel C."/>
            <person name="Chen W.J."/>
            <person name="Zahm M."/>
            <person name="Cabau C."/>
            <person name="Klopp C."/>
            <person name="Thompson A.W."/>
            <person name="Robinson-Rechavi M."/>
            <person name="Braasch I."/>
            <person name="Lecointre G."/>
            <person name="Bobe J."/>
            <person name="Postlethwait J.H."/>
            <person name="Berthelot C."/>
            <person name="Roest Crollius H."/>
            <person name="Guiguen Y."/>
        </authorList>
    </citation>
    <scope>NUCLEOTIDE SEQUENCE</scope>
    <source>
        <strain evidence="3">NC1722</strain>
    </source>
</reference>
<organism evidence="3 4">
    <name type="scientific">Aldrovandia affinis</name>
    <dbReference type="NCBI Taxonomy" id="143900"/>
    <lineage>
        <taxon>Eukaryota</taxon>
        <taxon>Metazoa</taxon>
        <taxon>Chordata</taxon>
        <taxon>Craniata</taxon>
        <taxon>Vertebrata</taxon>
        <taxon>Euteleostomi</taxon>
        <taxon>Actinopterygii</taxon>
        <taxon>Neopterygii</taxon>
        <taxon>Teleostei</taxon>
        <taxon>Notacanthiformes</taxon>
        <taxon>Halosauridae</taxon>
        <taxon>Aldrovandia</taxon>
    </lineage>
</organism>
<evidence type="ECO:0000313" key="3">
    <source>
        <dbReference type="EMBL" id="KAJ8391679.1"/>
    </source>
</evidence>
<feature type="compositionally biased region" description="Basic residues" evidence="1">
    <location>
        <begin position="95"/>
        <end position="114"/>
    </location>
</feature>
<protein>
    <recommendedName>
        <fullName evidence="5">Secreted protein</fullName>
    </recommendedName>
</protein>
<feature type="region of interest" description="Disordered" evidence="1">
    <location>
        <begin position="78"/>
        <end position="122"/>
    </location>
</feature>
<keyword evidence="4" id="KW-1185">Reference proteome</keyword>
<keyword evidence="2" id="KW-0732">Signal</keyword>
<comment type="caution">
    <text evidence="3">The sequence shown here is derived from an EMBL/GenBank/DDBJ whole genome shotgun (WGS) entry which is preliminary data.</text>
</comment>
<proteinExistence type="predicted"/>
<dbReference type="Proteomes" id="UP001221898">
    <property type="component" value="Unassembled WGS sequence"/>
</dbReference>
<feature type="signal peptide" evidence="2">
    <location>
        <begin position="1"/>
        <end position="25"/>
    </location>
</feature>
<sequence length="144" mass="16278">MHTSIGVFTHLNICAFAAQAPGTYAYFSKKVTSVHGVHQAPFLHHTEPHNTPWPMTWACVDRAYMYAHTNPGFNSTASTMCSVQRSKQDHGERKHQNKRRRSRDMRTCTRRNTSRSRGGGNKLKSVFDSPCCSLQLETSTLLHS</sequence>
<accession>A0AAD7WD82</accession>
<evidence type="ECO:0008006" key="5">
    <source>
        <dbReference type="Google" id="ProtNLM"/>
    </source>
</evidence>
<evidence type="ECO:0000256" key="2">
    <source>
        <dbReference type="SAM" id="SignalP"/>
    </source>
</evidence>